<dbReference type="GO" id="GO:0004494">
    <property type="term" value="F:methylmalonyl-CoA mutase activity"/>
    <property type="evidence" value="ECO:0007669"/>
    <property type="project" value="InterPro"/>
</dbReference>
<sequence length="564" mass="63433">MAEQKDLKRIEEEKARWEAETLKPALVNAPERAERFTTASMTPVERLYTPADLPDFDYLRDLGFPGDYPYTRGVQPTMYRGKLWTMRMFAGYGTAAETNRRFKYLLEQGQMGLSTAFDLPTLMGYDSDHPFSAGEVGKCGVAIDSLADMETLFESIPLGEVTTSMTISSPAAVLWAMYIAVCEKQGVPYDRIGGTVQNDILKEYIAQKEYIYPIEPSVRLVTDTILFGARHLPRWNTVSISGYHIREAGATALQELAFTLADGMVYVEESIKAGLEVDAFAPRLSFFFDCHNDLFEEVAKFRAARRLWARIMRERFGAKDPRSWLLRTHAQTAGCTLTAQQPRNNIIRVAIQALAAVLGGTQSLHTNAMDEALALPTEEAATIALRTQQIIAHESGVTNTVDPLAGSYYVETLTNQMEEGAWEYFRRIDELGGMIRAIEKGFPQREIADAAYAYQRAIERGEKIIVGVNRFTVDEEAPIPTLTIDREAETRQIESLDRLRRSRDKEAVARSLETLRQAAAGNDPWGKDLLMPRILDAVRAYATLGEIMDVFRDVWGEYREPSII</sequence>
<reference evidence="3 4" key="1">
    <citation type="submission" date="2019-07" db="EMBL/GenBank/DDBJ databases">
        <authorList>
            <person name="Cremers G."/>
        </authorList>
    </citation>
    <scope>NUCLEOTIDE SEQUENCE [LARGE SCALE GENOMIC DNA]</scope>
</reference>
<protein>
    <submittedName>
        <fullName evidence="3">Methylmalonyl-CoA mutase</fullName>
    </submittedName>
</protein>
<dbReference type="Gene3D" id="3.20.20.240">
    <property type="entry name" value="Methylmalonyl-CoA mutase"/>
    <property type="match status" value="1"/>
</dbReference>
<keyword evidence="1" id="KW-0413">Isomerase</keyword>
<dbReference type="CDD" id="cd03680">
    <property type="entry name" value="MM_CoA_mutase_ICM_like"/>
    <property type="match status" value="1"/>
</dbReference>
<dbReference type="InterPro" id="IPR006098">
    <property type="entry name" value="MMCoA_mutase_a_cat"/>
</dbReference>
<feature type="domain" description="Methylmalonyl-CoA mutase alpha/beta chain catalytic" evidence="2">
    <location>
        <begin position="38"/>
        <end position="557"/>
    </location>
</feature>
<gene>
    <name evidence="3" type="ORF">MELA_01654</name>
</gene>
<organism evidence="3 4">
    <name type="scientific">Candidatus Methylomirabilis lanthanidiphila</name>
    <dbReference type="NCBI Taxonomy" id="2211376"/>
    <lineage>
        <taxon>Bacteria</taxon>
        <taxon>Candidatus Methylomirabilota</taxon>
        <taxon>Candidatus Methylomirabilia</taxon>
        <taxon>Candidatus Methylomirabilales</taxon>
        <taxon>Candidatus Methylomirabilaceae</taxon>
        <taxon>Candidatus Methylomirabilis</taxon>
    </lineage>
</organism>
<evidence type="ECO:0000313" key="4">
    <source>
        <dbReference type="Proteomes" id="UP000334340"/>
    </source>
</evidence>
<evidence type="ECO:0000313" key="3">
    <source>
        <dbReference type="EMBL" id="VUZ85272.1"/>
    </source>
</evidence>
<dbReference type="NCBIfam" id="TIGR00641">
    <property type="entry name" value="acid_CoA_mut_N"/>
    <property type="match status" value="1"/>
</dbReference>
<dbReference type="Proteomes" id="UP000334340">
    <property type="component" value="Unassembled WGS sequence"/>
</dbReference>
<dbReference type="SUPFAM" id="SSF51703">
    <property type="entry name" value="Cobalamin (vitamin B12)-dependent enzymes"/>
    <property type="match status" value="1"/>
</dbReference>
<dbReference type="EMBL" id="CABIKM010000025">
    <property type="protein sequence ID" value="VUZ85272.1"/>
    <property type="molecule type" value="Genomic_DNA"/>
</dbReference>
<dbReference type="GO" id="GO:0031419">
    <property type="term" value="F:cobalamin binding"/>
    <property type="evidence" value="ECO:0007669"/>
    <property type="project" value="InterPro"/>
</dbReference>
<keyword evidence="4" id="KW-1185">Reference proteome</keyword>
<accession>A0A564ZKU6</accession>
<dbReference type="InterPro" id="IPR006099">
    <property type="entry name" value="MeMalonylCoA_mutase_a/b_cat"/>
</dbReference>
<dbReference type="Pfam" id="PF01642">
    <property type="entry name" value="MM_CoA_mutase"/>
    <property type="match status" value="1"/>
</dbReference>
<dbReference type="AlphaFoldDB" id="A0A564ZKU6"/>
<dbReference type="PANTHER" id="PTHR48101:SF1">
    <property type="entry name" value="METHYLMALONYL-COA MUTASE, LARGE SUBUNIT"/>
    <property type="match status" value="1"/>
</dbReference>
<name>A0A564ZKU6_9BACT</name>
<dbReference type="InterPro" id="IPR016176">
    <property type="entry name" value="Cbl-dep_enz_cat"/>
</dbReference>
<dbReference type="PANTHER" id="PTHR48101">
    <property type="entry name" value="METHYLMALONYL-COA MUTASE, MITOCHONDRIAL-RELATED"/>
    <property type="match status" value="1"/>
</dbReference>
<evidence type="ECO:0000259" key="2">
    <source>
        <dbReference type="Pfam" id="PF01642"/>
    </source>
</evidence>
<proteinExistence type="predicted"/>
<evidence type="ECO:0000256" key="1">
    <source>
        <dbReference type="ARBA" id="ARBA00023235"/>
    </source>
</evidence>